<dbReference type="InterPro" id="IPR025239">
    <property type="entry name" value="DUF4187"/>
</dbReference>
<dbReference type="SMART" id="SM01173">
    <property type="entry name" value="DUF4187"/>
    <property type="match status" value="1"/>
</dbReference>
<feature type="region of interest" description="Disordered" evidence="1">
    <location>
        <begin position="801"/>
        <end position="832"/>
    </location>
</feature>
<dbReference type="Proteomes" id="UP001610335">
    <property type="component" value="Unassembled WGS sequence"/>
</dbReference>
<feature type="domain" description="C2H2-type" evidence="2">
    <location>
        <begin position="671"/>
        <end position="694"/>
    </location>
</feature>
<dbReference type="InterPro" id="IPR013087">
    <property type="entry name" value="Znf_C2H2_type"/>
</dbReference>
<feature type="compositionally biased region" description="Basic and acidic residues" evidence="1">
    <location>
        <begin position="53"/>
        <end position="67"/>
    </location>
</feature>
<evidence type="ECO:0000259" key="2">
    <source>
        <dbReference type="PROSITE" id="PS00028"/>
    </source>
</evidence>
<dbReference type="InterPro" id="IPR021933">
    <property type="entry name" value="SERRATE/Ars2_N"/>
</dbReference>
<sequence length="912" mass="102026">MDSYDNYGSPGRSREGGDSYMSRASMDSYRRRSPVSQDRRRGRGRSRSPVMIDRYEPSDRRASRDDYYTAAREQTAREREDRRRPPSPSIANIDRYVPGQDAGKRPIPSNPLPNPLGLDFQVGFNWFAEWWRAEQSIKEDKERVKLGGRRPSDRVKGEREAREDRDRERAQIQAAYDTYKVDLQVKMARTFVQQHKNEEWFRERYVPEVRDPLRQQFMEFRVSAYQQWERDIEGGLFDDFTLEGIYKSESDGAGGVIEKEEGETTAVGETLGVLDLLPARGGDLRDEALSQPALLIKTLAPNVSRQKIEEFCLQHLGDQDGGFKWLSLSDPNPSKKYHRMGWIMLHPAPDVAVVERGDGREEEGEEMDHDANGPGTVPAAEKALEAINDKTIHDPIHGDFVCHVGVHAPPPQLRKKALWDLFSSPERIERDLELARRLVSKLDSEMGRNADGYNKVEDRVEELRGKGWLQPPVTGPVSVKRRKTDFDVDDAEEGETEEGEEPGEWGDDEADDEELLAKKKKLDLMVEYLRRVYNFCFFCVFECDSIHELTRKCPGGHLRRPRTGLTTQAKAVARASALGQPFPVKKKDPSEEGEEPASPVAEKRSQRFSSKSEQQLQRAFNWVRTFEDKLLQLLEPENVDIIKLGGKSVDEALEEELAKHVKQEDESKYRCKVPECTKLFKADNFWRKHVEKRHADWYEHIKSDLSLVNAYVLDPARIAPSRSDANSNGHFPLNAGQNQAGTPRGFSLAALPPFGNGPNAPPGFQGVPMPGFMSLGNQVWTGNGMAGGDHAGLHHPGVMRRGGGRFNNRSGPYDRRGNRHGTAGVGRLSPTRGMVNLHGPGSRLPATTGPPYIPPGHPAAAAFSGAGGFPDAMGSSTGQQAMGPHEAVQGRSLKSYEDLDAVGGAGSGELNY</sequence>
<dbReference type="PROSITE" id="PS00028">
    <property type="entry name" value="ZINC_FINGER_C2H2_1"/>
    <property type="match status" value="1"/>
</dbReference>
<feature type="region of interest" description="Disordered" evidence="1">
    <location>
        <begin position="142"/>
        <end position="169"/>
    </location>
</feature>
<name>A0ABR4HL93_9EURO</name>
<protein>
    <recommendedName>
        <fullName evidence="2">C2H2-type domain-containing protein</fullName>
    </recommendedName>
</protein>
<dbReference type="Pfam" id="PF13821">
    <property type="entry name" value="DUF4187"/>
    <property type="match status" value="1"/>
</dbReference>
<evidence type="ECO:0000313" key="3">
    <source>
        <dbReference type="EMBL" id="KAL2816243.1"/>
    </source>
</evidence>
<dbReference type="InterPro" id="IPR039249">
    <property type="entry name" value="GPATCH11"/>
</dbReference>
<dbReference type="InterPro" id="IPR007042">
    <property type="entry name" value="SERRATE/Ars2_C"/>
</dbReference>
<accession>A0ABR4HL93</accession>
<feature type="region of interest" description="Disordered" evidence="1">
    <location>
        <begin position="866"/>
        <end position="890"/>
    </location>
</feature>
<feature type="region of interest" description="Disordered" evidence="1">
    <location>
        <begin position="1"/>
        <end position="110"/>
    </location>
</feature>
<comment type="caution">
    <text evidence="3">The sequence shown here is derived from an EMBL/GenBank/DDBJ whole genome shotgun (WGS) entry which is preliminary data.</text>
</comment>
<evidence type="ECO:0000313" key="4">
    <source>
        <dbReference type="Proteomes" id="UP001610335"/>
    </source>
</evidence>
<feature type="compositionally biased region" description="Basic and acidic residues" evidence="1">
    <location>
        <begin position="74"/>
        <end position="84"/>
    </location>
</feature>
<dbReference type="Pfam" id="PF04959">
    <property type="entry name" value="ARS2"/>
    <property type="match status" value="1"/>
</dbReference>
<keyword evidence="4" id="KW-1185">Reference proteome</keyword>
<evidence type="ECO:0000256" key="1">
    <source>
        <dbReference type="SAM" id="MobiDB-lite"/>
    </source>
</evidence>
<organism evidence="3 4">
    <name type="scientific">Aspergillus cavernicola</name>
    <dbReference type="NCBI Taxonomy" id="176166"/>
    <lineage>
        <taxon>Eukaryota</taxon>
        <taxon>Fungi</taxon>
        <taxon>Dikarya</taxon>
        <taxon>Ascomycota</taxon>
        <taxon>Pezizomycotina</taxon>
        <taxon>Eurotiomycetes</taxon>
        <taxon>Eurotiomycetidae</taxon>
        <taxon>Eurotiales</taxon>
        <taxon>Aspergillaceae</taxon>
        <taxon>Aspergillus</taxon>
        <taxon>Aspergillus subgen. Nidulantes</taxon>
    </lineage>
</organism>
<proteinExistence type="predicted"/>
<reference evidence="3 4" key="1">
    <citation type="submission" date="2024-07" db="EMBL/GenBank/DDBJ databases">
        <title>Section-level genome sequencing and comparative genomics of Aspergillus sections Usti and Cavernicolus.</title>
        <authorList>
            <consortium name="Lawrence Berkeley National Laboratory"/>
            <person name="Nybo J.L."/>
            <person name="Vesth T.C."/>
            <person name="Theobald S."/>
            <person name="Frisvad J.C."/>
            <person name="Larsen T.O."/>
            <person name="Kjaerboelling I."/>
            <person name="Rothschild-Mancinelli K."/>
            <person name="Lyhne E.K."/>
            <person name="Kogle M.E."/>
            <person name="Barry K."/>
            <person name="Clum A."/>
            <person name="Na H."/>
            <person name="Ledsgaard L."/>
            <person name="Lin J."/>
            <person name="Lipzen A."/>
            <person name="Kuo A."/>
            <person name="Riley R."/>
            <person name="Mondo S."/>
            <person name="LaButti K."/>
            <person name="Haridas S."/>
            <person name="Pangalinan J."/>
            <person name="Salamov A.A."/>
            <person name="Simmons B.A."/>
            <person name="Magnuson J.K."/>
            <person name="Chen J."/>
            <person name="Drula E."/>
            <person name="Henrissat B."/>
            <person name="Wiebenga A."/>
            <person name="Lubbers R.J."/>
            <person name="Gomes A.C."/>
            <person name="Makela M.R."/>
            <person name="Stajich J."/>
            <person name="Grigoriev I.V."/>
            <person name="Mortensen U.H."/>
            <person name="De vries R.P."/>
            <person name="Baker S.E."/>
            <person name="Andersen M.R."/>
        </authorList>
    </citation>
    <scope>NUCLEOTIDE SEQUENCE [LARGE SCALE GENOMIC DNA]</scope>
    <source>
        <strain evidence="3 4">CBS 600.67</strain>
    </source>
</reference>
<dbReference type="Pfam" id="PF12066">
    <property type="entry name" value="SERRATE_Ars2_N"/>
    <property type="match status" value="1"/>
</dbReference>
<feature type="region of interest" description="Disordered" evidence="1">
    <location>
        <begin position="471"/>
        <end position="510"/>
    </location>
</feature>
<dbReference type="EMBL" id="JBFXLS010000103">
    <property type="protein sequence ID" value="KAL2816243.1"/>
    <property type="molecule type" value="Genomic_DNA"/>
</dbReference>
<feature type="compositionally biased region" description="Acidic residues" evidence="1">
    <location>
        <begin position="487"/>
        <end position="510"/>
    </location>
</feature>
<gene>
    <name evidence="3" type="ORF">BDW59DRAFT_175868</name>
</gene>
<dbReference type="PANTHER" id="PTHR21032">
    <property type="entry name" value="G PATCH DOMAIN-CONTAINING PROTEIN 11"/>
    <property type="match status" value="1"/>
</dbReference>
<feature type="region of interest" description="Disordered" evidence="1">
    <location>
        <begin position="578"/>
        <end position="612"/>
    </location>
</feature>
<dbReference type="PANTHER" id="PTHR21032:SF2">
    <property type="entry name" value="RESISTANCE PROTEIN ARS2, PUTATIVE (AFU_ORTHOLOGUE AFUA_2G14710)-RELATED"/>
    <property type="match status" value="1"/>
</dbReference>